<evidence type="ECO:0000313" key="2">
    <source>
        <dbReference type="Proteomes" id="UP000530514"/>
    </source>
</evidence>
<evidence type="ECO:0000313" key="1">
    <source>
        <dbReference type="EMBL" id="MBA4544547.1"/>
    </source>
</evidence>
<gene>
    <name evidence="1" type="ORF">H1164_17090</name>
</gene>
<keyword evidence="2" id="KW-1185">Reference proteome</keyword>
<comment type="caution">
    <text evidence="1">The sequence shown here is derived from an EMBL/GenBank/DDBJ whole genome shotgun (WGS) entry which is preliminary data.</text>
</comment>
<dbReference type="RefSeq" id="WP_160173908.1">
    <property type="nucleotide sequence ID" value="NZ_JACEIP010000045.1"/>
</dbReference>
<dbReference type="EMBL" id="JACEIP010000045">
    <property type="protein sequence ID" value="MBA4544547.1"/>
    <property type="molecule type" value="Genomic_DNA"/>
</dbReference>
<organism evidence="1 2">
    <name type="scientific">Thermoactinomyces daqus</name>
    <dbReference type="NCBI Taxonomy" id="1329516"/>
    <lineage>
        <taxon>Bacteria</taxon>
        <taxon>Bacillati</taxon>
        <taxon>Bacillota</taxon>
        <taxon>Bacilli</taxon>
        <taxon>Bacillales</taxon>
        <taxon>Thermoactinomycetaceae</taxon>
        <taxon>Thermoactinomyces</taxon>
    </lineage>
</organism>
<dbReference type="AlphaFoldDB" id="A0A7W1XDA1"/>
<accession>A0A7W1XDA1</accession>
<protein>
    <submittedName>
        <fullName evidence="1">Uncharacterized protein</fullName>
    </submittedName>
</protein>
<dbReference type="Proteomes" id="UP000530514">
    <property type="component" value="Unassembled WGS sequence"/>
</dbReference>
<reference evidence="1 2" key="1">
    <citation type="submission" date="2020-07" db="EMBL/GenBank/DDBJ databases">
        <authorList>
            <person name="Feng H."/>
        </authorList>
    </citation>
    <scope>NUCLEOTIDE SEQUENCE [LARGE SCALE GENOMIC DNA]</scope>
    <source>
        <strain evidence="2">s-11</strain>
    </source>
</reference>
<sequence length="57" mass="6746">MEEWNKNEEPAWVVDPDEAGWIEEQQYLEYERRINSPAMDEARTAFVSALKNMKRGS</sequence>
<proteinExistence type="predicted"/>
<name>A0A7W1XDA1_9BACL</name>